<dbReference type="KEGG" id="cmaq:H0S70_01215"/>
<keyword evidence="9" id="KW-1185">Reference proteome</keyword>
<dbReference type="InterPro" id="IPR012944">
    <property type="entry name" value="SusD_RagB_dom"/>
</dbReference>
<dbReference type="InterPro" id="IPR033985">
    <property type="entry name" value="SusD-like_N"/>
</dbReference>
<keyword evidence="5" id="KW-0998">Cell outer membrane</keyword>
<name>A0A7H1DXD5_9FLAO</name>
<dbReference type="Proteomes" id="UP000516438">
    <property type="component" value="Chromosome"/>
</dbReference>
<proteinExistence type="inferred from homology"/>
<keyword evidence="3" id="KW-0732">Signal</keyword>
<comment type="similarity">
    <text evidence="2">Belongs to the SusD family.</text>
</comment>
<evidence type="ECO:0000313" key="9">
    <source>
        <dbReference type="Proteomes" id="UP000516438"/>
    </source>
</evidence>
<evidence type="ECO:0000256" key="5">
    <source>
        <dbReference type="ARBA" id="ARBA00023237"/>
    </source>
</evidence>
<dbReference type="EMBL" id="CP060203">
    <property type="protein sequence ID" value="QNS41643.1"/>
    <property type="molecule type" value="Genomic_DNA"/>
</dbReference>
<evidence type="ECO:0000259" key="7">
    <source>
        <dbReference type="Pfam" id="PF14322"/>
    </source>
</evidence>
<evidence type="ECO:0000256" key="2">
    <source>
        <dbReference type="ARBA" id="ARBA00006275"/>
    </source>
</evidence>
<sequence>MNRIYRLIVLVIILITLTNCRDFLSEKSDVKLAIPETIEDNQALLDQYGFINIDFSSIAETSSDDIYLNDSDYNSLPYDEYKRLYTWQPDNVTPPVSVGNAWMHCYRAIYICNSVLKNINDYNLTGIDADNVKGQALALRAIRYLDGVQAWCKAYNSATAGNDLGLPLKLDPDMNAPSTRSSLQDTYAQIIADLKSAIDLLPEKQISVTRMSKTAAQGILARTYLYMGDYENSLKYSLESLKSNSKLLNYNQLNQQADFPINDLNEEILFWGAMKYDYHLIPAKIPLSLFNSYSDNDLRKNIFFRTNASGEILFKGYYLNSNGPLCGIAVDEIFLMAAESYIRKGNIVDGLAKLNELSEKRWKIGTFIPFSASTQEDALEIVLTERRKELILRGLRWADIKRLNLQGKNIVLNRNVNGQSYILQPNDLKYAIAIPEDIIKLTGMQQNPR</sequence>
<dbReference type="Pfam" id="PF07980">
    <property type="entry name" value="SusD_RagB"/>
    <property type="match status" value="1"/>
</dbReference>
<gene>
    <name evidence="8" type="ORF">H0S70_01215</name>
</gene>
<reference evidence="8 9" key="1">
    <citation type="submission" date="2020-07" db="EMBL/GenBank/DDBJ databases">
        <title>Complete genome and description of Chryseobacterium manosquense strain Marseille-Q2069 sp. nov.</title>
        <authorList>
            <person name="Boxberger M."/>
        </authorList>
    </citation>
    <scope>NUCLEOTIDE SEQUENCE [LARGE SCALE GENOMIC DNA]</scope>
    <source>
        <strain evidence="8 9">Marseille-Q2069</strain>
    </source>
</reference>
<dbReference type="RefSeq" id="WP_188321401.1">
    <property type="nucleotide sequence ID" value="NZ_CP060203.1"/>
</dbReference>
<keyword evidence="4" id="KW-0472">Membrane</keyword>
<evidence type="ECO:0000259" key="6">
    <source>
        <dbReference type="Pfam" id="PF07980"/>
    </source>
</evidence>
<organism evidence="8 9">
    <name type="scientific">Chryseobacterium manosquense</name>
    <dbReference type="NCBI Taxonomy" id="2754694"/>
    <lineage>
        <taxon>Bacteria</taxon>
        <taxon>Pseudomonadati</taxon>
        <taxon>Bacteroidota</taxon>
        <taxon>Flavobacteriia</taxon>
        <taxon>Flavobacteriales</taxon>
        <taxon>Weeksellaceae</taxon>
        <taxon>Chryseobacterium group</taxon>
        <taxon>Chryseobacterium</taxon>
    </lineage>
</organism>
<evidence type="ECO:0000256" key="1">
    <source>
        <dbReference type="ARBA" id="ARBA00004442"/>
    </source>
</evidence>
<accession>A0A7H1DXD5</accession>
<feature type="domain" description="RagB/SusD" evidence="6">
    <location>
        <begin position="332"/>
        <end position="427"/>
    </location>
</feature>
<dbReference type="InterPro" id="IPR011990">
    <property type="entry name" value="TPR-like_helical_dom_sf"/>
</dbReference>
<dbReference type="AlphaFoldDB" id="A0A7H1DXD5"/>
<dbReference type="Gene3D" id="1.25.40.390">
    <property type="match status" value="1"/>
</dbReference>
<dbReference type="SUPFAM" id="SSF48452">
    <property type="entry name" value="TPR-like"/>
    <property type="match status" value="1"/>
</dbReference>
<evidence type="ECO:0000256" key="3">
    <source>
        <dbReference type="ARBA" id="ARBA00022729"/>
    </source>
</evidence>
<protein>
    <submittedName>
        <fullName evidence="8">RagB/SusD family nutrient uptake outer membrane protein</fullName>
    </submittedName>
</protein>
<dbReference type="GO" id="GO:0009279">
    <property type="term" value="C:cell outer membrane"/>
    <property type="evidence" value="ECO:0007669"/>
    <property type="project" value="UniProtKB-SubCell"/>
</dbReference>
<evidence type="ECO:0000256" key="4">
    <source>
        <dbReference type="ARBA" id="ARBA00023136"/>
    </source>
</evidence>
<comment type="subcellular location">
    <subcellularLocation>
        <location evidence="1">Cell outer membrane</location>
    </subcellularLocation>
</comment>
<dbReference type="Pfam" id="PF14322">
    <property type="entry name" value="SusD-like_3"/>
    <property type="match status" value="1"/>
</dbReference>
<evidence type="ECO:0000313" key="8">
    <source>
        <dbReference type="EMBL" id="QNS41643.1"/>
    </source>
</evidence>
<feature type="domain" description="SusD-like N-terminal" evidence="7">
    <location>
        <begin position="22"/>
        <end position="225"/>
    </location>
</feature>